<dbReference type="InterPro" id="IPR050054">
    <property type="entry name" value="UPRTase/APRTase"/>
</dbReference>
<dbReference type="GO" id="GO:0002055">
    <property type="term" value="F:adenine binding"/>
    <property type="evidence" value="ECO:0007669"/>
    <property type="project" value="TreeGrafter"/>
</dbReference>
<dbReference type="PANTHER" id="PTHR32315">
    <property type="entry name" value="ADENINE PHOSPHORIBOSYLTRANSFERASE"/>
    <property type="match status" value="1"/>
</dbReference>
<evidence type="ECO:0000256" key="2">
    <source>
        <dbReference type="ARBA" id="ARBA00003968"/>
    </source>
</evidence>
<protein>
    <recommendedName>
        <fullName evidence="6 11">Adenine phosphoribosyltransferase</fullName>
        <shortName evidence="11">APRT</shortName>
        <ecNumber evidence="6 11">2.4.2.7</ecNumber>
    </recommendedName>
</protein>
<feature type="domain" description="Phosphoribosyltransferase" evidence="12">
    <location>
        <begin position="66"/>
        <end position="169"/>
    </location>
</feature>
<dbReference type="UniPathway" id="UPA00588">
    <property type="reaction ID" value="UER00646"/>
</dbReference>
<accession>A0A5C1YIA4</accession>
<keyword evidence="10 11" id="KW-0660">Purine salvage</keyword>
<evidence type="ECO:0000256" key="11">
    <source>
        <dbReference type="HAMAP-Rule" id="MF_00004"/>
    </source>
</evidence>
<dbReference type="NCBIfam" id="NF002634">
    <property type="entry name" value="PRK02304.1-3"/>
    <property type="match status" value="1"/>
</dbReference>
<dbReference type="HAMAP" id="MF_00004">
    <property type="entry name" value="Aden_phosphoribosyltr"/>
    <property type="match status" value="1"/>
</dbReference>
<dbReference type="CDD" id="cd06223">
    <property type="entry name" value="PRTases_typeI"/>
    <property type="match status" value="1"/>
</dbReference>
<reference evidence="13 14" key="1">
    <citation type="submission" date="2019-09" db="EMBL/GenBank/DDBJ databases">
        <title>Genome sequencing of strain KACC 19306.</title>
        <authorList>
            <person name="Heo J."/>
            <person name="Kim S.-J."/>
            <person name="Kim J.-S."/>
            <person name="Hong S.-B."/>
            <person name="Kwon S.-W."/>
        </authorList>
    </citation>
    <scope>NUCLEOTIDE SEQUENCE [LARGE SCALE GENOMIC DNA]</scope>
    <source>
        <strain evidence="13 14">KACC 19306</strain>
    </source>
</reference>
<dbReference type="OrthoDB" id="9803963at2"/>
<comment type="pathway">
    <text evidence="4 11">Purine metabolism; AMP biosynthesis via salvage pathway; AMP from adenine: step 1/1.</text>
</comment>
<evidence type="ECO:0000256" key="7">
    <source>
        <dbReference type="ARBA" id="ARBA00022490"/>
    </source>
</evidence>
<organism evidence="13 14">
    <name type="scientific">Agromyces intestinalis</name>
    <dbReference type="NCBI Taxonomy" id="2592652"/>
    <lineage>
        <taxon>Bacteria</taxon>
        <taxon>Bacillati</taxon>
        <taxon>Actinomycetota</taxon>
        <taxon>Actinomycetes</taxon>
        <taxon>Micrococcales</taxon>
        <taxon>Microbacteriaceae</taxon>
        <taxon>Agromyces</taxon>
    </lineage>
</organism>
<dbReference type="GO" id="GO:0016208">
    <property type="term" value="F:AMP binding"/>
    <property type="evidence" value="ECO:0007669"/>
    <property type="project" value="TreeGrafter"/>
</dbReference>
<comment type="similarity">
    <text evidence="5 11">Belongs to the purine/pyrimidine phosphoribosyltransferase family.</text>
</comment>
<dbReference type="AlphaFoldDB" id="A0A5C1YIA4"/>
<keyword evidence="14" id="KW-1185">Reference proteome</keyword>
<gene>
    <name evidence="11" type="primary">apt</name>
    <name evidence="13" type="ORF">FLP10_10420</name>
</gene>
<keyword evidence="9 11" id="KW-0808">Transferase</keyword>
<dbReference type="FunFam" id="3.40.50.2020:FF:000021">
    <property type="entry name" value="Adenine phosphoribosyltransferase"/>
    <property type="match status" value="1"/>
</dbReference>
<evidence type="ECO:0000313" key="13">
    <source>
        <dbReference type="EMBL" id="QEO14777.1"/>
    </source>
</evidence>
<evidence type="ECO:0000259" key="12">
    <source>
        <dbReference type="Pfam" id="PF00156"/>
    </source>
</evidence>
<evidence type="ECO:0000256" key="3">
    <source>
        <dbReference type="ARBA" id="ARBA00004496"/>
    </source>
</evidence>
<dbReference type="GO" id="GO:0005737">
    <property type="term" value="C:cytoplasm"/>
    <property type="evidence" value="ECO:0007669"/>
    <property type="project" value="UniProtKB-SubCell"/>
</dbReference>
<dbReference type="GO" id="GO:0006168">
    <property type="term" value="P:adenine salvage"/>
    <property type="evidence" value="ECO:0007669"/>
    <property type="project" value="InterPro"/>
</dbReference>
<comment type="catalytic activity">
    <reaction evidence="1 11">
        <text>AMP + diphosphate = 5-phospho-alpha-D-ribose 1-diphosphate + adenine</text>
        <dbReference type="Rhea" id="RHEA:16609"/>
        <dbReference type="ChEBI" id="CHEBI:16708"/>
        <dbReference type="ChEBI" id="CHEBI:33019"/>
        <dbReference type="ChEBI" id="CHEBI:58017"/>
        <dbReference type="ChEBI" id="CHEBI:456215"/>
        <dbReference type="EC" id="2.4.2.7"/>
    </reaction>
</comment>
<evidence type="ECO:0000256" key="10">
    <source>
        <dbReference type="ARBA" id="ARBA00022726"/>
    </source>
</evidence>
<dbReference type="Gene3D" id="3.40.50.2020">
    <property type="match status" value="1"/>
</dbReference>
<evidence type="ECO:0000256" key="5">
    <source>
        <dbReference type="ARBA" id="ARBA00008391"/>
    </source>
</evidence>
<dbReference type="GO" id="GO:0044209">
    <property type="term" value="P:AMP salvage"/>
    <property type="evidence" value="ECO:0007669"/>
    <property type="project" value="UniProtKB-UniRule"/>
</dbReference>
<comment type="function">
    <text evidence="2 11">Catalyzes a salvage reaction resulting in the formation of AMP, that is energically less costly than de novo synthesis.</text>
</comment>
<name>A0A5C1YIA4_9MICO</name>
<evidence type="ECO:0000256" key="6">
    <source>
        <dbReference type="ARBA" id="ARBA00011893"/>
    </source>
</evidence>
<dbReference type="KEGG" id="ail:FLP10_10420"/>
<dbReference type="EMBL" id="CP043505">
    <property type="protein sequence ID" value="QEO14777.1"/>
    <property type="molecule type" value="Genomic_DNA"/>
</dbReference>
<dbReference type="PANTHER" id="PTHR32315:SF3">
    <property type="entry name" value="ADENINE PHOSPHORIBOSYLTRANSFERASE"/>
    <property type="match status" value="1"/>
</dbReference>
<dbReference type="SUPFAM" id="SSF53271">
    <property type="entry name" value="PRTase-like"/>
    <property type="match status" value="1"/>
</dbReference>
<comment type="subcellular location">
    <subcellularLocation>
        <location evidence="3 11">Cytoplasm</location>
    </subcellularLocation>
</comment>
<evidence type="ECO:0000313" key="14">
    <source>
        <dbReference type="Proteomes" id="UP000324678"/>
    </source>
</evidence>
<dbReference type="InterPro" id="IPR005764">
    <property type="entry name" value="Ade_phspho_trans"/>
</dbReference>
<sequence>MTSIIAPRCGRYPVVVNQTAARELVERHIATIPDFPEPGIVFRDLTPVFADGPAFHTLSESLTAPFAGEFDVLAGVEARGFLLAAAASALCGAGVLPVRKAGKLPREVLREEYALEYGTAALEVHVDALPAGSRVLIVDDVLATGGTVGAAARLVQRAGWHVAGISVAVELDDLGGRAALVEEFGDEFRVFSLLQY</sequence>
<dbReference type="GO" id="GO:0003999">
    <property type="term" value="F:adenine phosphoribosyltransferase activity"/>
    <property type="evidence" value="ECO:0007669"/>
    <property type="project" value="UniProtKB-UniRule"/>
</dbReference>
<comment type="subunit">
    <text evidence="11">Homodimer.</text>
</comment>
<dbReference type="GO" id="GO:0006166">
    <property type="term" value="P:purine ribonucleoside salvage"/>
    <property type="evidence" value="ECO:0007669"/>
    <property type="project" value="UniProtKB-KW"/>
</dbReference>
<dbReference type="NCBIfam" id="NF002636">
    <property type="entry name" value="PRK02304.1-5"/>
    <property type="match status" value="1"/>
</dbReference>
<evidence type="ECO:0000256" key="4">
    <source>
        <dbReference type="ARBA" id="ARBA00004659"/>
    </source>
</evidence>
<dbReference type="Pfam" id="PF00156">
    <property type="entry name" value="Pribosyltran"/>
    <property type="match status" value="1"/>
</dbReference>
<keyword evidence="8 11" id="KW-0328">Glycosyltransferase</keyword>
<dbReference type="InterPro" id="IPR000836">
    <property type="entry name" value="PRTase_dom"/>
</dbReference>
<evidence type="ECO:0000256" key="9">
    <source>
        <dbReference type="ARBA" id="ARBA00022679"/>
    </source>
</evidence>
<evidence type="ECO:0000256" key="8">
    <source>
        <dbReference type="ARBA" id="ARBA00022676"/>
    </source>
</evidence>
<dbReference type="Proteomes" id="UP000324678">
    <property type="component" value="Chromosome"/>
</dbReference>
<proteinExistence type="inferred from homology"/>
<dbReference type="EC" id="2.4.2.7" evidence="6 11"/>
<evidence type="ECO:0000256" key="1">
    <source>
        <dbReference type="ARBA" id="ARBA00000868"/>
    </source>
</evidence>
<keyword evidence="7 11" id="KW-0963">Cytoplasm</keyword>
<dbReference type="InterPro" id="IPR029057">
    <property type="entry name" value="PRTase-like"/>
</dbReference>